<dbReference type="CDD" id="cd00082">
    <property type="entry name" value="HisKA"/>
    <property type="match status" value="1"/>
</dbReference>
<dbReference type="InterPro" id="IPR003661">
    <property type="entry name" value="HisK_dim/P_dom"/>
</dbReference>
<sequence>MTDASKSPEQVGKPEDTFLATASHEIRTPLNGILGTVSLLLETELAPAQREYAEAIRMSGARLLDLLNNVLDYARLDASAVDLEVENFCPVRLGREVIELLSPRA</sequence>
<dbReference type="SUPFAM" id="SSF47384">
    <property type="entry name" value="Homodimeric domain of signal transducing histidine kinase"/>
    <property type="match status" value="1"/>
</dbReference>
<keyword evidence="4 6" id="KW-0418">Kinase</keyword>
<keyword evidence="3" id="KW-0808">Transferase</keyword>
<evidence type="ECO:0000313" key="7">
    <source>
        <dbReference type="Proteomes" id="UP000263957"/>
    </source>
</evidence>
<dbReference type="Proteomes" id="UP000263957">
    <property type="component" value="Unassembled WGS sequence"/>
</dbReference>
<feature type="non-terminal residue" evidence="6">
    <location>
        <position position="105"/>
    </location>
</feature>
<evidence type="ECO:0000259" key="5">
    <source>
        <dbReference type="SMART" id="SM00388"/>
    </source>
</evidence>
<organism evidence="6 7">
    <name type="scientific">Hyphomonas atlantica</name>
    <dbReference type="NCBI Taxonomy" id="1280948"/>
    <lineage>
        <taxon>Bacteria</taxon>
        <taxon>Pseudomonadati</taxon>
        <taxon>Pseudomonadota</taxon>
        <taxon>Alphaproteobacteria</taxon>
        <taxon>Hyphomonadales</taxon>
        <taxon>Hyphomonadaceae</taxon>
        <taxon>Hyphomonas</taxon>
    </lineage>
</organism>
<gene>
    <name evidence="6" type="ORF">DD728_10020</name>
</gene>
<comment type="catalytic activity">
    <reaction evidence="1">
        <text>ATP + protein L-histidine = ADP + protein N-phospho-L-histidine.</text>
        <dbReference type="EC" id="2.7.13.3"/>
    </reaction>
</comment>
<evidence type="ECO:0000256" key="2">
    <source>
        <dbReference type="ARBA" id="ARBA00012438"/>
    </source>
</evidence>
<evidence type="ECO:0000313" key="6">
    <source>
        <dbReference type="EMBL" id="HBQ49203.1"/>
    </source>
</evidence>
<dbReference type="EMBL" id="DOGS01000201">
    <property type="protein sequence ID" value="HBQ49203.1"/>
    <property type="molecule type" value="Genomic_DNA"/>
</dbReference>
<dbReference type="EC" id="2.7.13.3" evidence="2"/>
<dbReference type="Pfam" id="PF00512">
    <property type="entry name" value="HisKA"/>
    <property type="match status" value="1"/>
</dbReference>
<proteinExistence type="predicted"/>
<name>A0A353L0K3_9PROT</name>
<dbReference type="SMART" id="SM00388">
    <property type="entry name" value="HisKA"/>
    <property type="match status" value="1"/>
</dbReference>
<comment type="caution">
    <text evidence="6">The sequence shown here is derived from an EMBL/GenBank/DDBJ whole genome shotgun (WGS) entry which is preliminary data.</text>
</comment>
<accession>A0A353L0K3</accession>
<dbReference type="GO" id="GO:0000155">
    <property type="term" value="F:phosphorelay sensor kinase activity"/>
    <property type="evidence" value="ECO:0007669"/>
    <property type="project" value="InterPro"/>
</dbReference>
<dbReference type="PANTHER" id="PTHR43047">
    <property type="entry name" value="TWO-COMPONENT HISTIDINE PROTEIN KINASE"/>
    <property type="match status" value="1"/>
</dbReference>
<dbReference type="InterPro" id="IPR036097">
    <property type="entry name" value="HisK_dim/P_sf"/>
</dbReference>
<reference evidence="6 7" key="1">
    <citation type="journal article" date="2018" name="Nat. Biotechnol.">
        <title>A standardized bacterial taxonomy based on genome phylogeny substantially revises the tree of life.</title>
        <authorList>
            <person name="Parks D.H."/>
            <person name="Chuvochina M."/>
            <person name="Waite D.W."/>
            <person name="Rinke C."/>
            <person name="Skarshewski A."/>
            <person name="Chaumeil P.A."/>
            <person name="Hugenholtz P."/>
        </authorList>
    </citation>
    <scope>NUCLEOTIDE SEQUENCE [LARGE SCALE GENOMIC DNA]</scope>
    <source>
        <strain evidence="6">UBA10378</strain>
    </source>
</reference>
<dbReference type="AlphaFoldDB" id="A0A353L0K3"/>
<dbReference type="Gene3D" id="1.10.287.130">
    <property type="match status" value="1"/>
</dbReference>
<evidence type="ECO:0000256" key="1">
    <source>
        <dbReference type="ARBA" id="ARBA00000085"/>
    </source>
</evidence>
<feature type="domain" description="Signal transduction histidine kinase dimerisation/phosphoacceptor" evidence="5">
    <location>
        <begin position="14"/>
        <end position="79"/>
    </location>
</feature>
<evidence type="ECO:0000256" key="4">
    <source>
        <dbReference type="ARBA" id="ARBA00022777"/>
    </source>
</evidence>
<evidence type="ECO:0000256" key="3">
    <source>
        <dbReference type="ARBA" id="ARBA00022679"/>
    </source>
</evidence>
<protein>
    <recommendedName>
        <fullName evidence="2">histidine kinase</fullName>
        <ecNumber evidence="2">2.7.13.3</ecNumber>
    </recommendedName>
</protein>